<gene>
    <name evidence="4" type="ORF">S06H3_38503</name>
</gene>
<keyword evidence="2" id="KW-0233">DNA recombination</keyword>
<evidence type="ECO:0000259" key="3">
    <source>
        <dbReference type="Pfam" id="PF13408"/>
    </source>
</evidence>
<accession>X1MZG6</accession>
<dbReference type="InterPro" id="IPR038109">
    <property type="entry name" value="DNA_bind_recomb_sf"/>
</dbReference>
<comment type="caution">
    <text evidence="4">The sequence shown here is derived from an EMBL/GenBank/DDBJ whole genome shotgun (WGS) entry which is preliminary data.</text>
</comment>
<dbReference type="EMBL" id="BARV01023473">
    <property type="protein sequence ID" value="GAI37142.1"/>
    <property type="molecule type" value="Genomic_DNA"/>
</dbReference>
<evidence type="ECO:0000256" key="2">
    <source>
        <dbReference type="ARBA" id="ARBA00023172"/>
    </source>
</evidence>
<organism evidence="4">
    <name type="scientific">marine sediment metagenome</name>
    <dbReference type="NCBI Taxonomy" id="412755"/>
    <lineage>
        <taxon>unclassified sequences</taxon>
        <taxon>metagenomes</taxon>
        <taxon>ecological metagenomes</taxon>
    </lineage>
</organism>
<protein>
    <recommendedName>
        <fullName evidence="3">Recombinase zinc beta ribbon domain-containing protein</fullName>
    </recommendedName>
</protein>
<evidence type="ECO:0000313" key="4">
    <source>
        <dbReference type="EMBL" id="GAI37142.1"/>
    </source>
</evidence>
<dbReference type="InterPro" id="IPR025827">
    <property type="entry name" value="Zn_ribbon_recom_dom"/>
</dbReference>
<keyword evidence="1" id="KW-0238">DNA-binding</keyword>
<feature type="non-terminal residue" evidence="4">
    <location>
        <position position="1"/>
    </location>
</feature>
<dbReference type="PANTHER" id="PTHR30461:SF2">
    <property type="entry name" value="SERINE RECOMBINASE PINE-RELATED"/>
    <property type="match status" value="1"/>
</dbReference>
<dbReference type="Gene3D" id="3.90.1750.20">
    <property type="entry name" value="Putative Large Serine Recombinase, Chain B, Domain 2"/>
    <property type="match status" value="1"/>
</dbReference>
<proteinExistence type="predicted"/>
<dbReference type="InterPro" id="IPR050639">
    <property type="entry name" value="SSR_resolvase"/>
</dbReference>
<evidence type="ECO:0000256" key="1">
    <source>
        <dbReference type="ARBA" id="ARBA00023125"/>
    </source>
</evidence>
<dbReference type="Pfam" id="PF13408">
    <property type="entry name" value="Zn_ribbon_recom"/>
    <property type="match status" value="1"/>
</dbReference>
<dbReference type="AlphaFoldDB" id="X1MZG6"/>
<feature type="domain" description="Recombinase zinc beta ribbon" evidence="3">
    <location>
        <begin position="42"/>
        <end position="96"/>
    </location>
</feature>
<dbReference type="PANTHER" id="PTHR30461">
    <property type="entry name" value="DNA-INVERTASE FROM LAMBDOID PROPHAGE"/>
    <property type="match status" value="1"/>
</dbReference>
<reference evidence="4" key="1">
    <citation type="journal article" date="2014" name="Front. Microbiol.">
        <title>High frequency of phylogenetically diverse reductive dehalogenase-homologous genes in deep subseafloor sedimentary metagenomes.</title>
        <authorList>
            <person name="Kawai M."/>
            <person name="Futagami T."/>
            <person name="Toyoda A."/>
            <person name="Takaki Y."/>
            <person name="Nishi S."/>
            <person name="Hori S."/>
            <person name="Arai W."/>
            <person name="Tsubouchi T."/>
            <person name="Morono Y."/>
            <person name="Uchiyama I."/>
            <person name="Ito T."/>
            <person name="Fujiyama A."/>
            <person name="Inagaki F."/>
            <person name="Takami H."/>
        </authorList>
    </citation>
    <scope>NUCLEOTIDE SEQUENCE</scope>
    <source>
        <strain evidence="4">Expedition CK06-06</strain>
    </source>
</reference>
<sequence>GWIKAKHEPLVSLELFEDVQRARAQRANKPQTIRSDAHIYSLSGIARCGECGSTLRAFKGRGRVRMVCNGRIKYGNCSQPSTYLDVYEQQLLAYLRAFHIPEDYQEKILEAHQKLQSVYDVERQKSRLEARLKRLEELYEWGHKTKEEYLADHAAIQRELQELIPVKDKGKELERLASFLKDITLAWEQATQEQRNKLGSCLFEAVWIKDRKVLAVTPKPEFKPFFDLQYEGLSNYVLQMRPRGDSNP</sequence>
<dbReference type="GO" id="GO:0003677">
    <property type="term" value="F:DNA binding"/>
    <property type="evidence" value="ECO:0007669"/>
    <property type="project" value="UniProtKB-KW"/>
</dbReference>
<dbReference type="GO" id="GO:0000150">
    <property type="term" value="F:DNA strand exchange activity"/>
    <property type="evidence" value="ECO:0007669"/>
    <property type="project" value="TreeGrafter"/>
</dbReference>
<name>X1MZG6_9ZZZZ</name>